<dbReference type="Proteomes" id="UP000638353">
    <property type="component" value="Unassembled WGS sequence"/>
</dbReference>
<gene>
    <name evidence="4" type="ORF">GCM10010334_29170</name>
</gene>
<dbReference type="RefSeq" id="WP_189821659.1">
    <property type="nucleotide sequence ID" value="NZ_BMVC01000005.1"/>
</dbReference>
<dbReference type="GO" id="GO:0016887">
    <property type="term" value="F:ATP hydrolysis activity"/>
    <property type="evidence" value="ECO:0007669"/>
    <property type="project" value="TreeGrafter"/>
</dbReference>
<proteinExistence type="predicted"/>
<dbReference type="GO" id="GO:0005829">
    <property type="term" value="C:cytosol"/>
    <property type="evidence" value="ECO:0007669"/>
    <property type="project" value="TreeGrafter"/>
</dbReference>
<dbReference type="NCBIfam" id="NF040564">
    <property type="entry name" value="SCO2523_fam"/>
    <property type="match status" value="1"/>
</dbReference>
<keyword evidence="1" id="KW-0547">Nucleotide-binding</keyword>
<protein>
    <submittedName>
        <fullName evidence="4">DNA-binding protein</fullName>
    </submittedName>
</protein>
<comment type="caution">
    <text evidence="4">The sequence shown here is derived from an EMBL/GenBank/DDBJ whole genome shotgun (WGS) entry which is preliminary data.</text>
</comment>
<dbReference type="PANTHER" id="PTHR43384:SF6">
    <property type="entry name" value="SEPTUM SITE-DETERMINING PROTEIN MIND HOMOLOG, CHLOROPLASTIC"/>
    <property type="match status" value="1"/>
</dbReference>
<dbReference type="AlphaFoldDB" id="A0A919CA42"/>
<dbReference type="GO" id="GO:0003677">
    <property type="term" value="F:DNA binding"/>
    <property type="evidence" value="ECO:0007669"/>
    <property type="project" value="UniProtKB-KW"/>
</dbReference>
<dbReference type="GO" id="GO:0009898">
    <property type="term" value="C:cytoplasmic side of plasma membrane"/>
    <property type="evidence" value="ECO:0007669"/>
    <property type="project" value="TreeGrafter"/>
</dbReference>
<accession>A0A919CA42</accession>
<dbReference type="PANTHER" id="PTHR43384">
    <property type="entry name" value="SEPTUM SITE-DETERMINING PROTEIN MIND HOMOLOG, CHLOROPLASTIC-RELATED"/>
    <property type="match status" value="1"/>
</dbReference>
<feature type="domain" description="CobQ/CobB/MinD/ParA nucleotide binding" evidence="3">
    <location>
        <begin position="4"/>
        <end position="115"/>
    </location>
</feature>
<name>A0A919CA42_9ACTN</name>
<keyword evidence="2" id="KW-0067">ATP-binding</keyword>
<evidence type="ECO:0000259" key="3">
    <source>
        <dbReference type="Pfam" id="PF01656"/>
    </source>
</evidence>
<evidence type="ECO:0000256" key="2">
    <source>
        <dbReference type="ARBA" id="ARBA00022840"/>
    </source>
</evidence>
<evidence type="ECO:0000313" key="5">
    <source>
        <dbReference type="Proteomes" id="UP000638353"/>
    </source>
</evidence>
<dbReference type="Pfam" id="PF01656">
    <property type="entry name" value="CbiA"/>
    <property type="match status" value="1"/>
</dbReference>
<dbReference type="GO" id="GO:0005524">
    <property type="term" value="F:ATP binding"/>
    <property type="evidence" value="ECO:0007669"/>
    <property type="project" value="UniProtKB-KW"/>
</dbReference>
<organism evidence="4 5">
    <name type="scientific">Streptomyces finlayi</name>
    <dbReference type="NCBI Taxonomy" id="67296"/>
    <lineage>
        <taxon>Bacteria</taxon>
        <taxon>Bacillati</taxon>
        <taxon>Actinomycetota</taxon>
        <taxon>Actinomycetes</taxon>
        <taxon>Kitasatosporales</taxon>
        <taxon>Streptomycetaceae</taxon>
        <taxon>Streptomyces</taxon>
    </lineage>
</organism>
<reference evidence="4" key="1">
    <citation type="journal article" date="2014" name="Int. J. Syst. Evol. Microbiol.">
        <title>Complete genome sequence of Corynebacterium casei LMG S-19264T (=DSM 44701T), isolated from a smear-ripened cheese.</title>
        <authorList>
            <consortium name="US DOE Joint Genome Institute (JGI-PGF)"/>
            <person name="Walter F."/>
            <person name="Albersmeier A."/>
            <person name="Kalinowski J."/>
            <person name="Ruckert C."/>
        </authorList>
    </citation>
    <scope>NUCLEOTIDE SEQUENCE</scope>
    <source>
        <strain evidence="4">JCM 4637</strain>
    </source>
</reference>
<dbReference type="InterPro" id="IPR050625">
    <property type="entry name" value="ParA/MinD_ATPase"/>
</dbReference>
<dbReference type="GO" id="GO:0051782">
    <property type="term" value="P:negative regulation of cell division"/>
    <property type="evidence" value="ECO:0007669"/>
    <property type="project" value="TreeGrafter"/>
</dbReference>
<dbReference type="Gene3D" id="3.40.50.300">
    <property type="entry name" value="P-loop containing nucleotide triphosphate hydrolases"/>
    <property type="match status" value="1"/>
</dbReference>
<dbReference type="EMBL" id="BMVC01000005">
    <property type="protein sequence ID" value="GHC92807.1"/>
    <property type="molecule type" value="Genomic_DNA"/>
</dbReference>
<evidence type="ECO:0000256" key="1">
    <source>
        <dbReference type="ARBA" id="ARBA00022741"/>
    </source>
</evidence>
<reference evidence="4" key="2">
    <citation type="submission" date="2020-09" db="EMBL/GenBank/DDBJ databases">
        <authorList>
            <person name="Sun Q."/>
            <person name="Ohkuma M."/>
        </authorList>
    </citation>
    <scope>NUCLEOTIDE SEQUENCE</scope>
    <source>
        <strain evidence="4">JCM 4637</strain>
    </source>
</reference>
<sequence length="305" mass="32976">MLVFAASDKGGTGRSVTSANLAYRRALRGDDVCYLDFDFGSPTAAAVFAVPDIPRGAASGGLHSHLRGAVTEPLRIDVWDRSEHDSLRYAPAGAGRLVLVPGDLGGGEFATAQEAVNRCTKLFAQLEEEFDLVLVDLSAGRSFAVDMALESTARPELRSAPCHWLVFHRWTRQHILAAAGLVYGERGLLANGIALGHDPARLRAALRFVRAVVPGQDSPGIKHARPPQSVWMHAVSRQLDALAAENGLGHGKVLGSVPEEPVLKLQEQLITDEDVLETQVANPETRSALEQLARRLVDDKAWEEF</sequence>
<dbReference type="InterPro" id="IPR027417">
    <property type="entry name" value="P-loop_NTPase"/>
</dbReference>
<evidence type="ECO:0000313" key="4">
    <source>
        <dbReference type="EMBL" id="GHC92807.1"/>
    </source>
</evidence>
<keyword evidence="4" id="KW-0238">DNA-binding</keyword>
<dbReference type="SUPFAM" id="SSF52540">
    <property type="entry name" value="P-loop containing nucleoside triphosphate hydrolases"/>
    <property type="match status" value="1"/>
</dbReference>
<dbReference type="InterPro" id="IPR002586">
    <property type="entry name" value="CobQ/CobB/MinD/ParA_Nub-bd_dom"/>
</dbReference>